<evidence type="ECO:0000256" key="1">
    <source>
        <dbReference type="ARBA" id="ARBA00023125"/>
    </source>
</evidence>
<dbReference type="EMBL" id="FKLO01000054">
    <property type="protein sequence ID" value="SAM66668.1"/>
    <property type="molecule type" value="Genomic_DNA"/>
</dbReference>
<dbReference type="Proteomes" id="UP000190837">
    <property type="component" value="Unassembled WGS sequence"/>
</dbReference>
<feature type="compositionally biased region" description="Pro residues" evidence="4">
    <location>
        <begin position="164"/>
        <end position="175"/>
    </location>
</feature>
<dbReference type="CDD" id="cd04496">
    <property type="entry name" value="SSB_OBF"/>
    <property type="match status" value="1"/>
</dbReference>
<dbReference type="InterPro" id="IPR011344">
    <property type="entry name" value="ssDNA-bd"/>
</dbReference>
<keyword evidence="2" id="KW-0235">DNA replication</keyword>
<dbReference type="GO" id="GO:0003697">
    <property type="term" value="F:single-stranded DNA binding"/>
    <property type="evidence" value="ECO:0007669"/>
    <property type="project" value="UniProtKB-UniRule"/>
</dbReference>
<evidence type="ECO:0000256" key="3">
    <source>
        <dbReference type="RuleBase" id="RU000524"/>
    </source>
</evidence>
<evidence type="ECO:0000313" key="5">
    <source>
        <dbReference type="EMBL" id="SAM66668.1"/>
    </source>
</evidence>
<dbReference type="SUPFAM" id="SSF50249">
    <property type="entry name" value="Nucleic acid-binding proteins"/>
    <property type="match status" value="1"/>
</dbReference>
<dbReference type="HAMAP" id="MF_00984">
    <property type="entry name" value="SSB"/>
    <property type="match status" value="1"/>
</dbReference>
<dbReference type="InterPro" id="IPR012340">
    <property type="entry name" value="NA-bd_OB-fold"/>
</dbReference>
<dbReference type="AlphaFoldDB" id="A0A1C3H555"/>
<feature type="short sequence motif" description="Important for interaction with partner proteins" evidence="2">
    <location>
        <begin position="193"/>
        <end position="198"/>
    </location>
</feature>
<keyword evidence="2" id="KW-0233">DNA recombination</keyword>
<gene>
    <name evidence="5" type="ORF">CHUV0807_1660</name>
</gene>
<protein>
    <recommendedName>
        <fullName evidence="2 3">Single-stranded DNA-binding protein</fullName>
        <shortName evidence="2">SSB</shortName>
    </recommendedName>
</protein>
<reference evidence="6" key="1">
    <citation type="submission" date="2016-04" db="EMBL/GenBank/DDBJ databases">
        <authorList>
            <person name="Tagini F."/>
        </authorList>
    </citation>
    <scope>NUCLEOTIDE SEQUENCE [LARGE SCALE GENOMIC DNA]</scope>
    <source>
        <strain evidence="6">CHUV0807</strain>
    </source>
</reference>
<comment type="subunit">
    <text evidence="2">Homotetramer.</text>
</comment>
<dbReference type="PROSITE" id="PS50935">
    <property type="entry name" value="SSB"/>
    <property type="match status" value="1"/>
</dbReference>
<dbReference type="GO" id="GO:0009295">
    <property type="term" value="C:nucleoid"/>
    <property type="evidence" value="ECO:0007669"/>
    <property type="project" value="TreeGrafter"/>
</dbReference>
<name>A0A1C3H555_9GAMM</name>
<keyword evidence="1 2" id="KW-0238">DNA-binding</keyword>
<dbReference type="RefSeq" id="WP_079541106.1">
    <property type="nucleotide sequence ID" value="NZ_FKLO01000054.1"/>
</dbReference>
<dbReference type="GO" id="GO:0006310">
    <property type="term" value="P:DNA recombination"/>
    <property type="evidence" value="ECO:0007669"/>
    <property type="project" value="UniProtKB-UniRule"/>
</dbReference>
<dbReference type="GO" id="GO:0006260">
    <property type="term" value="P:DNA replication"/>
    <property type="evidence" value="ECO:0007669"/>
    <property type="project" value="UniProtKB-UniRule"/>
</dbReference>
<proteinExistence type="inferred from homology"/>
<dbReference type="Gene3D" id="2.40.50.140">
    <property type="entry name" value="Nucleic acid-binding proteins"/>
    <property type="match status" value="1"/>
</dbReference>
<feature type="compositionally biased region" description="Low complexity" evidence="4">
    <location>
        <begin position="144"/>
        <end position="156"/>
    </location>
</feature>
<organism evidence="5 6">
    <name type="scientific">Cardiobacterium hominis</name>
    <dbReference type="NCBI Taxonomy" id="2718"/>
    <lineage>
        <taxon>Bacteria</taxon>
        <taxon>Pseudomonadati</taxon>
        <taxon>Pseudomonadota</taxon>
        <taxon>Gammaproteobacteria</taxon>
        <taxon>Cardiobacteriales</taxon>
        <taxon>Cardiobacteriaceae</taxon>
        <taxon>Cardiobacterium</taxon>
    </lineage>
</organism>
<evidence type="ECO:0000256" key="4">
    <source>
        <dbReference type="SAM" id="MobiDB-lite"/>
    </source>
</evidence>
<comment type="function">
    <text evidence="2">Plays an important role in DNA replication, recombination and repair. Binds to ssDNA and to an array of partner proteins to recruit them to their sites of action during DNA metabolism.</text>
</comment>
<comment type="caution">
    <text evidence="2">Lacks conserved residue(s) required for the propagation of feature annotation.</text>
</comment>
<keyword evidence="2" id="KW-0234">DNA repair</keyword>
<dbReference type="NCBIfam" id="TIGR00621">
    <property type="entry name" value="ssb"/>
    <property type="match status" value="1"/>
</dbReference>
<dbReference type="PANTHER" id="PTHR10302">
    <property type="entry name" value="SINGLE-STRANDED DNA-BINDING PROTEIN"/>
    <property type="match status" value="1"/>
</dbReference>
<dbReference type="Pfam" id="PF00436">
    <property type="entry name" value="SSB"/>
    <property type="match status" value="1"/>
</dbReference>
<dbReference type="PANTHER" id="PTHR10302:SF27">
    <property type="entry name" value="SINGLE-STRANDED DNA-BINDING PROTEIN"/>
    <property type="match status" value="1"/>
</dbReference>
<evidence type="ECO:0000256" key="2">
    <source>
        <dbReference type="HAMAP-Rule" id="MF_00984"/>
    </source>
</evidence>
<evidence type="ECO:0000313" key="6">
    <source>
        <dbReference type="Proteomes" id="UP000190837"/>
    </source>
</evidence>
<dbReference type="InterPro" id="IPR000424">
    <property type="entry name" value="Primosome_PriB/ssb"/>
</dbReference>
<keyword evidence="2" id="KW-0227">DNA damage</keyword>
<feature type="region of interest" description="Disordered" evidence="4">
    <location>
        <begin position="136"/>
        <end position="198"/>
    </location>
</feature>
<dbReference type="GO" id="GO:0006281">
    <property type="term" value="P:DNA repair"/>
    <property type="evidence" value="ECO:0007669"/>
    <property type="project" value="UniProtKB-UniRule"/>
</dbReference>
<accession>A0A1C3H555</accession>
<sequence length="198" mass="21490">MAGVNKVILIGNLGNDPDMRYMPNGEPVANISIATSETWNDKNTGEKREKTEWHRVVAYRRTAEIIGQYTRKGSKLYVEGRLQTRKWTDQSGQQRYTTEIVADNIQMLDSRGGGEGSFGGNGGGNYSGNRSNSGCYGQQGGGYDQDYGGSYDQDYGAPSGGNRPQPPTPNKPVPPQNNTGGLGGPTLDQDNFDDDIPF</sequence>